<evidence type="ECO:0000313" key="1">
    <source>
        <dbReference type="EMBL" id="STQ13517.1"/>
    </source>
</evidence>
<dbReference type="AlphaFoldDB" id="A0A377M4J4"/>
<proteinExistence type="predicted"/>
<name>A0A377M4J4_ENTCL</name>
<reference evidence="1 2" key="1">
    <citation type="submission" date="2018-06" db="EMBL/GenBank/DDBJ databases">
        <authorList>
            <consortium name="Pathogen Informatics"/>
            <person name="Doyle S."/>
        </authorList>
    </citation>
    <scope>NUCLEOTIDE SEQUENCE [LARGE SCALE GENOMIC DNA]</scope>
    <source>
        <strain evidence="1 2">NCTC10005</strain>
    </source>
</reference>
<sequence>MWNVETTDRFDEWFFEQTTALKKMCWQQCIFFLSLVRNLGGRL</sequence>
<gene>
    <name evidence="1" type="ORF">NCTC10005_06340</name>
</gene>
<organism evidence="1 2">
    <name type="scientific">Enterobacter cloacae</name>
    <dbReference type="NCBI Taxonomy" id="550"/>
    <lineage>
        <taxon>Bacteria</taxon>
        <taxon>Pseudomonadati</taxon>
        <taxon>Pseudomonadota</taxon>
        <taxon>Gammaproteobacteria</taxon>
        <taxon>Enterobacterales</taxon>
        <taxon>Enterobacteriaceae</taxon>
        <taxon>Enterobacter</taxon>
        <taxon>Enterobacter cloacae complex</taxon>
    </lineage>
</organism>
<evidence type="ECO:0000313" key="2">
    <source>
        <dbReference type="Proteomes" id="UP000255106"/>
    </source>
</evidence>
<dbReference type="Proteomes" id="UP000255106">
    <property type="component" value="Unassembled WGS sequence"/>
</dbReference>
<dbReference type="EMBL" id="UGJB01000004">
    <property type="protein sequence ID" value="STQ13517.1"/>
    <property type="molecule type" value="Genomic_DNA"/>
</dbReference>
<protein>
    <submittedName>
        <fullName evidence="1">Uncharacterized protein</fullName>
    </submittedName>
</protein>
<accession>A0A377M4J4</accession>